<dbReference type="EMBL" id="FNZM01000021">
    <property type="protein sequence ID" value="SEK12151.1"/>
    <property type="molecule type" value="Genomic_DNA"/>
</dbReference>
<protein>
    <submittedName>
        <fullName evidence="1">Uncharacterized protein</fullName>
    </submittedName>
</protein>
<gene>
    <name evidence="1" type="ORF">SAMN05216550_121112</name>
</gene>
<evidence type="ECO:0000313" key="1">
    <source>
        <dbReference type="EMBL" id="SEK12151.1"/>
    </source>
</evidence>
<organism evidence="1 2">
    <name type="scientific">Paraburkholderia tropica</name>
    <dbReference type="NCBI Taxonomy" id="92647"/>
    <lineage>
        <taxon>Bacteria</taxon>
        <taxon>Pseudomonadati</taxon>
        <taxon>Pseudomonadota</taxon>
        <taxon>Betaproteobacteria</taxon>
        <taxon>Burkholderiales</taxon>
        <taxon>Burkholderiaceae</taxon>
        <taxon>Paraburkholderia</taxon>
    </lineage>
</organism>
<name>A0AAQ1JXH0_9BURK</name>
<reference evidence="1 2" key="1">
    <citation type="submission" date="2016-10" db="EMBL/GenBank/DDBJ databases">
        <authorList>
            <person name="Varghese N."/>
            <person name="Submissions S."/>
        </authorList>
    </citation>
    <scope>NUCLEOTIDE SEQUENCE [LARGE SCALE GENOMIC DNA]</scope>
    <source>
        <strain evidence="1 2">LMG 22274</strain>
    </source>
</reference>
<accession>A0AAQ1JXH0</accession>
<sequence>MMLEPLTIDCGGMKVAHHARTVGAESGVQRISVASHATAFALLSQNSNEDACFGSGHAQPGISMNKHE</sequence>
<evidence type="ECO:0000313" key="2">
    <source>
        <dbReference type="Proteomes" id="UP000183529"/>
    </source>
</evidence>
<dbReference type="AlphaFoldDB" id="A0AAQ1JXH0"/>
<dbReference type="Proteomes" id="UP000183529">
    <property type="component" value="Unassembled WGS sequence"/>
</dbReference>
<comment type="caution">
    <text evidence="1">The sequence shown here is derived from an EMBL/GenBank/DDBJ whole genome shotgun (WGS) entry which is preliminary data.</text>
</comment>
<proteinExistence type="predicted"/>